<organism evidence="2 3">
    <name type="scientific">Penstemon smallii</name>
    <dbReference type="NCBI Taxonomy" id="265156"/>
    <lineage>
        <taxon>Eukaryota</taxon>
        <taxon>Viridiplantae</taxon>
        <taxon>Streptophyta</taxon>
        <taxon>Embryophyta</taxon>
        <taxon>Tracheophyta</taxon>
        <taxon>Spermatophyta</taxon>
        <taxon>Magnoliopsida</taxon>
        <taxon>eudicotyledons</taxon>
        <taxon>Gunneridae</taxon>
        <taxon>Pentapetalae</taxon>
        <taxon>asterids</taxon>
        <taxon>lamiids</taxon>
        <taxon>Lamiales</taxon>
        <taxon>Plantaginaceae</taxon>
        <taxon>Cheloneae</taxon>
        <taxon>Penstemon</taxon>
    </lineage>
</organism>
<reference evidence="2 3" key="1">
    <citation type="submission" date="2024-12" db="EMBL/GenBank/DDBJ databases">
        <title>The unique morphological basis and parallel evolutionary history of personate flowers in Penstemon.</title>
        <authorList>
            <person name="Depatie T.H."/>
            <person name="Wessinger C.A."/>
        </authorList>
    </citation>
    <scope>NUCLEOTIDE SEQUENCE [LARGE SCALE GENOMIC DNA]</scope>
    <source>
        <strain evidence="2">WTNN_2</strain>
        <tissue evidence="2">Leaf</tissue>
    </source>
</reference>
<feature type="compositionally biased region" description="Polar residues" evidence="1">
    <location>
        <begin position="163"/>
        <end position="173"/>
    </location>
</feature>
<gene>
    <name evidence="2" type="ORF">ACJIZ3_025232</name>
</gene>
<dbReference type="InterPro" id="IPR044647">
    <property type="entry name" value="RTNLB17/18/21"/>
</dbReference>
<dbReference type="Proteomes" id="UP001634393">
    <property type="component" value="Unassembled WGS sequence"/>
</dbReference>
<dbReference type="PANTHER" id="PTHR46626">
    <property type="entry name" value="RETICULON-LIKE PROTEIN B17"/>
    <property type="match status" value="1"/>
</dbReference>
<evidence type="ECO:0000313" key="2">
    <source>
        <dbReference type="EMBL" id="KAL3840641.1"/>
    </source>
</evidence>
<sequence>MDLGGRRKGSSTPKTGSIWESRMRLDEFKGGIKVFNATAHQNSEQNVSINVEDEKQSSTSTMKPKQSPIGKRKTWKSEGTQVQISKQRSELSKNLDKERKEVSVDGIRKSRSVNVGIDQSSHGNEKKDLIQLRKVKSVSTEELNCDLKKVVKSETSDGDLKKSVSSKLENVSQIETPGEEEEEEEEKEEEEELNDDEGEEEKGKEIEVEIEDKTLQIKEISVQEQRPNKIVIEEKKLIQSNEKTVQFSPIVKKKAPSTVNHAKIHPNPTKTKPRFLFSASQFQFQTMLVEFQEHIANFKVLLT</sequence>
<feature type="region of interest" description="Disordered" evidence="1">
    <location>
        <begin position="152"/>
        <end position="205"/>
    </location>
</feature>
<protein>
    <submittedName>
        <fullName evidence="2">Uncharacterized protein</fullName>
    </submittedName>
</protein>
<proteinExistence type="predicted"/>
<feature type="compositionally biased region" description="Basic and acidic residues" evidence="1">
    <location>
        <begin position="87"/>
        <end position="107"/>
    </location>
</feature>
<name>A0ABD3TVE2_9LAMI</name>
<evidence type="ECO:0000313" key="3">
    <source>
        <dbReference type="Proteomes" id="UP001634393"/>
    </source>
</evidence>
<comment type="caution">
    <text evidence="2">The sequence shown here is derived from an EMBL/GenBank/DDBJ whole genome shotgun (WGS) entry which is preliminary data.</text>
</comment>
<dbReference type="AlphaFoldDB" id="A0ABD3TVE2"/>
<feature type="region of interest" description="Disordered" evidence="1">
    <location>
        <begin position="39"/>
        <end position="107"/>
    </location>
</feature>
<feature type="compositionally biased region" description="Polar residues" evidence="1">
    <location>
        <begin position="39"/>
        <end position="49"/>
    </location>
</feature>
<accession>A0ABD3TVE2</accession>
<feature type="compositionally biased region" description="Basic and acidic residues" evidence="1">
    <location>
        <begin position="152"/>
        <end position="162"/>
    </location>
</feature>
<dbReference type="PANTHER" id="PTHR46626:SF1">
    <property type="entry name" value="RETICULON-LIKE PROTEIN B21"/>
    <property type="match status" value="1"/>
</dbReference>
<evidence type="ECO:0000256" key="1">
    <source>
        <dbReference type="SAM" id="MobiDB-lite"/>
    </source>
</evidence>
<dbReference type="EMBL" id="JBJXBP010000003">
    <property type="protein sequence ID" value="KAL3840641.1"/>
    <property type="molecule type" value="Genomic_DNA"/>
</dbReference>
<feature type="compositionally biased region" description="Polar residues" evidence="1">
    <location>
        <begin position="77"/>
        <end position="86"/>
    </location>
</feature>
<keyword evidence="3" id="KW-1185">Reference proteome</keyword>
<feature type="compositionally biased region" description="Acidic residues" evidence="1">
    <location>
        <begin position="177"/>
        <end position="200"/>
    </location>
</feature>